<evidence type="ECO:0000256" key="3">
    <source>
        <dbReference type="ARBA" id="ARBA00023015"/>
    </source>
</evidence>
<evidence type="ECO:0000259" key="9">
    <source>
        <dbReference type="PROSITE" id="PS51755"/>
    </source>
</evidence>
<keyword evidence="2" id="KW-0902">Two-component regulatory system</keyword>
<dbReference type="KEGG" id="shal:SHALO_2053"/>
<dbReference type="AlphaFoldDB" id="A0A1D7TLM3"/>
<evidence type="ECO:0000256" key="2">
    <source>
        <dbReference type="ARBA" id="ARBA00023012"/>
    </source>
</evidence>
<dbReference type="Pfam" id="PF00486">
    <property type="entry name" value="Trans_reg_C"/>
    <property type="match status" value="1"/>
</dbReference>
<keyword evidence="4 7" id="KW-0238">DNA-binding</keyword>
<evidence type="ECO:0000313" key="10">
    <source>
        <dbReference type="EMBL" id="AOO65824.1"/>
    </source>
</evidence>
<keyword evidence="1 6" id="KW-0597">Phosphoprotein</keyword>
<dbReference type="CDD" id="cd00156">
    <property type="entry name" value="REC"/>
    <property type="match status" value="1"/>
</dbReference>
<evidence type="ECO:0000256" key="6">
    <source>
        <dbReference type="PROSITE-ProRule" id="PRU00169"/>
    </source>
</evidence>
<dbReference type="PANTHER" id="PTHR48111">
    <property type="entry name" value="REGULATOR OF RPOS"/>
    <property type="match status" value="1"/>
</dbReference>
<dbReference type="Gene3D" id="3.40.50.2300">
    <property type="match status" value="1"/>
</dbReference>
<protein>
    <submittedName>
        <fullName evidence="10">Two component response regulator</fullName>
    </submittedName>
</protein>
<dbReference type="STRING" id="1193502.SHALO_2053"/>
<dbReference type="SUPFAM" id="SSF52172">
    <property type="entry name" value="CheY-like"/>
    <property type="match status" value="1"/>
</dbReference>
<keyword evidence="3" id="KW-0805">Transcription regulation</keyword>
<dbReference type="RefSeq" id="WP_069478457.1">
    <property type="nucleotide sequence ID" value="NZ_CP017111.1"/>
</dbReference>
<dbReference type="InterPro" id="IPR011006">
    <property type="entry name" value="CheY-like_superfamily"/>
</dbReference>
<feature type="domain" description="OmpR/PhoB-type" evidence="9">
    <location>
        <begin position="118"/>
        <end position="212"/>
    </location>
</feature>
<dbReference type="PATRIC" id="fig|1193502.14.peg.2086"/>
<feature type="domain" description="Response regulatory" evidence="8">
    <location>
        <begin position="2"/>
        <end position="115"/>
    </location>
</feature>
<dbReference type="Gene3D" id="1.10.10.10">
    <property type="entry name" value="Winged helix-like DNA-binding domain superfamily/Winged helix DNA-binding domain"/>
    <property type="match status" value="1"/>
</dbReference>
<dbReference type="InterPro" id="IPR001867">
    <property type="entry name" value="OmpR/PhoB-type_DNA-bd"/>
</dbReference>
<dbReference type="InterPro" id="IPR039420">
    <property type="entry name" value="WalR-like"/>
</dbReference>
<feature type="DNA-binding region" description="OmpR/PhoB-type" evidence="7">
    <location>
        <begin position="118"/>
        <end position="212"/>
    </location>
</feature>
<feature type="modified residue" description="4-aspartylphosphate" evidence="6">
    <location>
        <position position="50"/>
    </location>
</feature>
<dbReference type="InterPro" id="IPR001789">
    <property type="entry name" value="Sig_transdc_resp-reg_receiver"/>
</dbReference>
<dbReference type="GO" id="GO:0032993">
    <property type="term" value="C:protein-DNA complex"/>
    <property type="evidence" value="ECO:0007669"/>
    <property type="project" value="TreeGrafter"/>
</dbReference>
<evidence type="ECO:0000256" key="5">
    <source>
        <dbReference type="ARBA" id="ARBA00023163"/>
    </source>
</evidence>
<dbReference type="Proteomes" id="UP000094609">
    <property type="component" value="Chromosome"/>
</dbReference>
<keyword evidence="11" id="KW-1185">Reference proteome</keyword>
<dbReference type="GO" id="GO:0000156">
    <property type="term" value="F:phosphorelay response regulator activity"/>
    <property type="evidence" value="ECO:0007669"/>
    <property type="project" value="TreeGrafter"/>
</dbReference>
<evidence type="ECO:0000259" key="8">
    <source>
        <dbReference type="PROSITE" id="PS50110"/>
    </source>
</evidence>
<dbReference type="PROSITE" id="PS50110">
    <property type="entry name" value="RESPONSE_REGULATORY"/>
    <property type="match status" value="1"/>
</dbReference>
<evidence type="ECO:0000256" key="1">
    <source>
        <dbReference type="ARBA" id="ARBA00022553"/>
    </source>
</evidence>
<dbReference type="GO" id="GO:0000976">
    <property type="term" value="F:transcription cis-regulatory region binding"/>
    <property type="evidence" value="ECO:0007669"/>
    <property type="project" value="TreeGrafter"/>
</dbReference>
<evidence type="ECO:0000256" key="7">
    <source>
        <dbReference type="PROSITE-ProRule" id="PRU01091"/>
    </source>
</evidence>
<dbReference type="Pfam" id="PF00072">
    <property type="entry name" value="Response_reg"/>
    <property type="match status" value="1"/>
</dbReference>
<dbReference type="PROSITE" id="PS51755">
    <property type="entry name" value="OMPR_PHOB"/>
    <property type="match status" value="1"/>
</dbReference>
<proteinExistence type="predicted"/>
<dbReference type="EMBL" id="CP017111">
    <property type="protein sequence ID" value="AOO65824.1"/>
    <property type="molecule type" value="Genomic_DNA"/>
</dbReference>
<dbReference type="SUPFAM" id="SSF46894">
    <property type="entry name" value="C-terminal effector domain of the bipartite response regulators"/>
    <property type="match status" value="1"/>
</dbReference>
<evidence type="ECO:0000256" key="4">
    <source>
        <dbReference type="ARBA" id="ARBA00023125"/>
    </source>
</evidence>
<dbReference type="SMART" id="SM00862">
    <property type="entry name" value="Trans_reg_C"/>
    <property type="match status" value="1"/>
</dbReference>
<dbReference type="SMART" id="SM00448">
    <property type="entry name" value="REC"/>
    <property type="match status" value="1"/>
</dbReference>
<keyword evidence="5" id="KW-0804">Transcription</keyword>
<dbReference type="GO" id="GO:0005829">
    <property type="term" value="C:cytosol"/>
    <property type="evidence" value="ECO:0007669"/>
    <property type="project" value="TreeGrafter"/>
</dbReference>
<dbReference type="InterPro" id="IPR016032">
    <property type="entry name" value="Sig_transdc_resp-reg_C-effctor"/>
</dbReference>
<sequence length="218" mass="25224">MKILLLEDNVNLAEIIKEMLEEKGHTVDWFDDGETALFESAHGYDCFVLDIHVPTMDGIALLKEIRQREKRTPAIIISANIELETIQKAYIAGCHDYLKKPFYMYELERKIDLLCSANERLKLQDGLSYDPKDELLYDASNEVMKLTLKERRLMALLAKTPNIIVSIEHIEQYVWEGEDVGIAGLRSLVKRLRTKLCEKSIETQNYGYRLVVVSSHYK</sequence>
<dbReference type="PANTHER" id="PTHR48111:SF22">
    <property type="entry name" value="REGULATOR OF RPOS"/>
    <property type="match status" value="1"/>
</dbReference>
<evidence type="ECO:0000313" key="11">
    <source>
        <dbReference type="Proteomes" id="UP000094609"/>
    </source>
</evidence>
<dbReference type="InterPro" id="IPR036388">
    <property type="entry name" value="WH-like_DNA-bd_sf"/>
</dbReference>
<organism evidence="10 11">
    <name type="scientific">Sulfurospirillum halorespirans DSM 13726</name>
    <dbReference type="NCBI Taxonomy" id="1193502"/>
    <lineage>
        <taxon>Bacteria</taxon>
        <taxon>Pseudomonadati</taxon>
        <taxon>Campylobacterota</taxon>
        <taxon>Epsilonproteobacteria</taxon>
        <taxon>Campylobacterales</taxon>
        <taxon>Sulfurospirillaceae</taxon>
        <taxon>Sulfurospirillum</taxon>
    </lineage>
</organism>
<reference evidence="11" key="1">
    <citation type="submission" date="2016-08" db="EMBL/GenBank/DDBJ databases">
        <title>Complete genome sequence of the organohalide-respiring Epsilonproteobacterium Sulfurospirillum halorespirans.</title>
        <authorList>
            <person name="Goris T."/>
            <person name="Zimmermann J."/>
            <person name="Schenz B."/>
            <person name="Lemos M."/>
            <person name="Hackermueller J."/>
            <person name="Diekert G."/>
        </authorList>
    </citation>
    <scope>NUCLEOTIDE SEQUENCE [LARGE SCALE GENOMIC DNA]</scope>
    <source>
        <strain>DSM 13726</strain>
        <strain evidence="11">PCE-M2</strain>
    </source>
</reference>
<gene>
    <name evidence="10" type="ORF">SHALO_2053</name>
</gene>
<name>A0A1D7TLM3_9BACT</name>
<dbReference type="GO" id="GO:0006355">
    <property type="term" value="P:regulation of DNA-templated transcription"/>
    <property type="evidence" value="ECO:0007669"/>
    <property type="project" value="InterPro"/>
</dbReference>
<accession>A0A1D7TLM3</accession>